<feature type="region of interest" description="Disordered" evidence="1">
    <location>
        <begin position="22"/>
        <end position="43"/>
    </location>
</feature>
<feature type="region of interest" description="Disordered" evidence="1">
    <location>
        <begin position="65"/>
        <end position="90"/>
    </location>
</feature>
<feature type="chain" id="PRO_5044271987" description="DUF680 domain-containing protein" evidence="2">
    <location>
        <begin position="21"/>
        <end position="90"/>
    </location>
</feature>
<dbReference type="RefSeq" id="WP_095483239.1">
    <property type="nucleotide sequence ID" value="NZ_CP088151.1"/>
</dbReference>
<gene>
    <name evidence="3" type="ORF">CIT25_03880</name>
</gene>
<evidence type="ECO:0000313" key="3">
    <source>
        <dbReference type="EMBL" id="PAQ03666.1"/>
    </source>
</evidence>
<keyword evidence="2" id="KW-0732">Signal</keyword>
<sequence length="90" mass="9115">MTKIALTAAAVLIATGSAFAGSDHYGSDGVNQPAAPVGNAPVGNVDNTLTGSIRKLLPTEHNAVNTDATRQSGSDQSVAPQSGRGNWGRR</sequence>
<evidence type="ECO:0000313" key="4">
    <source>
        <dbReference type="Proteomes" id="UP000216215"/>
    </source>
</evidence>
<dbReference type="EMBL" id="NPKI01000008">
    <property type="protein sequence ID" value="PAQ03666.1"/>
    <property type="molecule type" value="Genomic_DNA"/>
</dbReference>
<reference evidence="4" key="1">
    <citation type="submission" date="2017-08" db="EMBL/GenBank/DDBJ databases">
        <title>Mesorhizobium wenxinae sp. nov., a novel rhizobial species isolated from root nodules of chickpea (Cicer arietinum L.).</title>
        <authorList>
            <person name="Zhang J."/>
        </authorList>
    </citation>
    <scope>NUCLEOTIDE SEQUENCE [LARGE SCALE GENOMIC DNA]</scope>
    <source>
        <strain evidence="4">USDA 3392</strain>
    </source>
</reference>
<evidence type="ECO:0000256" key="1">
    <source>
        <dbReference type="SAM" id="MobiDB-lite"/>
    </source>
</evidence>
<accession>A0AB36RGH2</accession>
<protein>
    <recommendedName>
        <fullName evidence="5">DUF680 domain-containing protein</fullName>
    </recommendedName>
</protein>
<feature type="compositionally biased region" description="Polar residues" evidence="1">
    <location>
        <begin position="65"/>
        <end position="84"/>
    </location>
</feature>
<dbReference type="InterPro" id="IPR007771">
    <property type="entry name" value="DUF680"/>
</dbReference>
<keyword evidence="4" id="KW-1185">Reference proteome</keyword>
<name>A0AB36RGH2_9HYPH</name>
<proteinExistence type="predicted"/>
<dbReference type="Proteomes" id="UP000216215">
    <property type="component" value="Unassembled WGS sequence"/>
</dbReference>
<dbReference type="AlphaFoldDB" id="A0AB36RGH2"/>
<dbReference type="Pfam" id="PF05079">
    <property type="entry name" value="DUF680"/>
    <property type="match status" value="1"/>
</dbReference>
<feature type="signal peptide" evidence="2">
    <location>
        <begin position="1"/>
        <end position="20"/>
    </location>
</feature>
<organism evidence="3 4">
    <name type="scientific">Mesorhizobium mediterraneum</name>
    <dbReference type="NCBI Taxonomy" id="43617"/>
    <lineage>
        <taxon>Bacteria</taxon>
        <taxon>Pseudomonadati</taxon>
        <taxon>Pseudomonadota</taxon>
        <taxon>Alphaproteobacteria</taxon>
        <taxon>Hyphomicrobiales</taxon>
        <taxon>Phyllobacteriaceae</taxon>
        <taxon>Mesorhizobium</taxon>
    </lineage>
</organism>
<comment type="caution">
    <text evidence="3">The sequence shown here is derived from an EMBL/GenBank/DDBJ whole genome shotgun (WGS) entry which is preliminary data.</text>
</comment>
<evidence type="ECO:0000256" key="2">
    <source>
        <dbReference type="SAM" id="SignalP"/>
    </source>
</evidence>
<evidence type="ECO:0008006" key="5">
    <source>
        <dbReference type="Google" id="ProtNLM"/>
    </source>
</evidence>